<keyword evidence="1" id="KW-1133">Transmembrane helix</keyword>
<feature type="signal peptide" evidence="2">
    <location>
        <begin position="1"/>
        <end position="21"/>
    </location>
</feature>
<accession>A0A9X3RBV6</accession>
<keyword evidence="1" id="KW-0472">Membrane</keyword>
<gene>
    <name evidence="3" type="ORF">M9R32_02240</name>
</gene>
<evidence type="ECO:0000313" key="3">
    <source>
        <dbReference type="EMBL" id="MCZ8536010.1"/>
    </source>
</evidence>
<dbReference type="RefSeq" id="WP_269925126.1">
    <property type="nucleotide sequence ID" value="NZ_JAMKBJ010000002.1"/>
</dbReference>
<keyword evidence="2" id="KW-0732">Signal</keyword>
<evidence type="ECO:0000313" key="4">
    <source>
        <dbReference type="Proteomes" id="UP001152173"/>
    </source>
</evidence>
<dbReference type="AlphaFoldDB" id="A0A9X3RBV6"/>
<name>A0A9X3RBV6_9BACL</name>
<organism evidence="3 4">
    <name type="scientific">Paenisporosarcina quisquiliarum</name>
    <dbReference type="NCBI Taxonomy" id="365346"/>
    <lineage>
        <taxon>Bacteria</taxon>
        <taxon>Bacillati</taxon>
        <taxon>Bacillota</taxon>
        <taxon>Bacilli</taxon>
        <taxon>Bacillales</taxon>
        <taxon>Caryophanaceae</taxon>
        <taxon>Paenisporosarcina</taxon>
    </lineage>
</organism>
<keyword evidence="1" id="KW-0812">Transmembrane</keyword>
<feature type="chain" id="PRO_5040778235" description="DUF3592 domain-containing protein" evidence="2">
    <location>
        <begin position="22"/>
        <end position="145"/>
    </location>
</feature>
<dbReference type="EMBL" id="JAMKBJ010000002">
    <property type="protein sequence ID" value="MCZ8536010.1"/>
    <property type="molecule type" value="Genomic_DNA"/>
</dbReference>
<evidence type="ECO:0008006" key="5">
    <source>
        <dbReference type="Google" id="ProtNLM"/>
    </source>
</evidence>
<protein>
    <recommendedName>
        <fullName evidence="5">DUF3592 domain-containing protein</fullName>
    </recommendedName>
</protein>
<feature type="transmembrane region" description="Helical" evidence="1">
    <location>
        <begin position="118"/>
        <end position="140"/>
    </location>
</feature>
<reference evidence="3" key="1">
    <citation type="submission" date="2022-05" db="EMBL/GenBank/DDBJ databases">
        <authorList>
            <person name="Colautti A."/>
            <person name="Iacumin L."/>
        </authorList>
    </citation>
    <scope>NUCLEOTIDE SEQUENCE</scope>
    <source>
        <strain evidence="3">SK 55</strain>
    </source>
</reference>
<evidence type="ECO:0000256" key="1">
    <source>
        <dbReference type="SAM" id="Phobius"/>
    </source>
</evidence>
<dbReference type="Proteomes" id="UP001152173">
    <property type="component" value="Unassembled WGS sequence"/>
</dbReference>
<proteinExistence type="predicted"/>
<evidence type="ECO:0000256" key="2">
    <source>
        <dbReference type="SAM" id="SignalP"/>
    </source>
</evidence>
<comment type="caution">
    <text evidence="3">The sequence shown here is derived from an EMBL/GenBank/DDBJ whole genome shotgun (WGS) entry which is preliminary data.</text>
</comment>
<keyword evidence="4" id="KW-1185">Reference proteome</keyword>
<sequence>MKKVVYLFIACLFFYSTSTSALSWAYSFVVHNGKVYEVKEDILITQSELGDMIGKVETRADEQSGKYFGNASNYYKIGTRYFEIKEVSTSKAIAVESKPNNFIKAEYVHEAPFHITDILYSVYTWIIVGVGVLLLGFVVLRSRQL</sequence>